<feature type="transmembrane region" description="Helical" evidence="1">
    <location>
        <begin position="33"/>
        <end position="51"/>
    </location>
</feature>
<feature type="transmembrane region" description="Helical" evidence="1">
    <location>
        <begin position="9"/>
        <end position="27"/>
    </location>
</feature>
<accession>A0A0H3UA70</accession>
<feature type="transmembrane region" description="Helical" evidence="1">
    <location>
        <begin position="88"/>
        <end position="108"/>
    </location>
</feature>
<dbReference type="EMBL" id="KF540227">
    <property type="protein sequence ID" value="AIF26352.1"/>
    <property type="molecule type" value="Genomic_DNA"/>
</dbReference>
<protein>
    <recommendedName>
        <fullName evidence="2">SPW repeat-containing integral membrane domain-containing protein</fullName>
    </recommendedName>
</protein>
<organism evidence="3">
    <name type="scientific">uncultured bacterium fosmid pJB190D12_contig II</name>
    <dbReference type="NCBI Taxonomy" id="1478060"/>
    <lineage>
        <taxon>Bacteria</taxon>
        <taxon>environmental samples</taxon>
    </lineage>
</organism>
<dbReference type="Pfam" id="PF03779">
    <property type="entry name" value="SPW"/>
    <property type="match status" value="1"/>
</dbReference>
<feature type="transmembrane region" description="Helical" evidence="1">
    <location>
        <begin position="63"/>
        <end position="82"/>
    </location>
</feature>
<dbReference type="InterPro" id="IPR005530">
    <property type="entry name" value="SPW"/>
</dbReference>
<name>A0A0H3UA70_9BACT</name>
<keyword evidence="1" id="KW-1133">Transmembrane helix</keyword>
<reference evidence="3" key="1">
    <citation type="submission" date="2013-08" db="EMBL/GenBank/DDBJ databases">
        <title>Comparison of modified E. coli strains.</title>
        <authorList>
            <person name="Juergensen J."/>
            <person name="Bonge A."/>
            <person name="Streit W.R."/>
        </authorList>
    </citation>
    <scope>NUCLEOTIDE SEQUENCE</scope>
</reference>
<sequence>MNQLRWQDAVNLGLGAWLAGSPWILGYSVEMPAAMWNALVVGLLIVLLAAIDLDAPASWEEWALGALGLWLVVAPWILGYAANSAMTASSVVTGALVMALAAWTLYVAGGFPHRRGAAH</sequence>
<evidence type="ECO:0000259" key="2">
    <source>
        <dbReference type="Pfam" id="PF03779"/>
    </source>
</evidence>
<evidence type="ECO:0000256" key="1">
    <source>
        <dbReference type="SAM" id="Phobius"/>
    </source>
</evidence>
<keyword evidence="1" id="KW-0472">Membrane</keyword>
<proteinExistence type="predicted"/>
<evidence type="ECO:0000313" key="3">
    <source>
        <dbReference type="EMBL" id="AIF26352.1"/>
    </source>
</evidence>
<dbReference type="AlphaFoldDB" id="A0A0H3UA70"/>
<feature type="domain" description="SPW repeat-containing integral membrane" evidence="2">
    <location>
        <begin position="6"/>
        <end position="102"/>
    </location>
</feature>
<keyword evidence="1" id="KW-0812">Transmembrane</keyword>